<name>A0A0P1NW95_9BACT</name>
<dbReference type="RefSeq" id="WP_092350424.1">
    <property type="nucleotide sequence ID" value="NZ_CZVW01000016.1"/>
</dbReference>
<proteinExistence type="predicted"/>
<dbReference type="Proteomes" id="UP000199197">
    <property type="component" value="Unassembled WGS sequence"/>
</dbReference>
<dbReference type="AlphaFoldDB" id="A0A0P1NW95"/>
<sequence length="133" mass="16104">MIEIKIYEEDWRDWFEGGVVRDVFFKPPIFDLLSEKFGREIKEIEIRKGDKRDWLFPFGYLSRRLGLLKDQDILKIAGIITDEVRLIKHYCYRYSPQTSHLMNVKDWWEDEISVVKTVKPAYTLENNRLLIYL</sequence>
<reference evidence="2" key="1">
    <citation type="submission" date="2015-11" db="EMBL/GenBank/DDBJ databases">
        <authorList>
            <person name="Varghese N."/>
        </authorList>
    </citation>
    <scope>NUCLEOTIDE SEQUENCE [LARGE SCALE GENOMIC DNA]</scope>
    <source>
        <strain evidence="2">JGI-23</strain>
    </source>
</reference>
<protein>
    <submittedName>
        <fullName evidence="1">Uncharacterized protein</fullName>
    </submittedName>
</protein>
<organism evidence="1 2">
    <name type="scientific">Candidatus Chryseopegocella kryptomonas</name>
    <dbReference type="NCBI Taxonomy" id="1633643"/>
    <lineage>
        <taxon>Bacteria</taxon>
        <taxon>Pseudomonadati</taxon>
        <taxon>Candidatus Kryptoniota</taxon>
        <taxon>Candidatus Chryseopegocella</taxon>
    </lineage>
</organism>
<evidence type="ECO:0000313" key="1">
    <source>
        <dbReference type="EMBL" id="CUT03438.1"/>
    </source>
</evidence>
<evidence type="ECO:0000313" key="2">
    <source>
        <dbReference type="Proteomes" id="UP000199197"/>
    </source>
</evidence>
<dbReference type="EMBL" id="CZVW01000016">
    <property type="protein sequence ID" value="CUT03438.1"/>
    <property type="molecule type" value="Genomic_DNA"/>
</dbReference>
<keyword evidence="2" id="KW-1185">Reference proteome</keyword>
<gene>
    <name evidence="1" type="ORF">JGI23_01475</name>
</gene>
<accession>A0A0P1NW95</accession>